<accession>A0A9N9G0D0</accession>
<dbReference type="GO" id="GO:0006099">
    <property type="term" value="P:tricarboxylic acid cycle"/>
    <property type="evidence" value="ECO:0007669"/>
    <property type="project" value="UniProtKB-KW"/>
</dbReference>
<evidence type="ECO:0000256" key="12">
    <source>
        <dbReference type="ARBA" id="ARBA00032406"/>
    </source>
</evidence>
<dbReference type="NCBIfam" id="TIGR01347">
    <property type="entry name" value="sucB"/>
    <property type="match status" value="1"/>
</dbReference>
<dbReference type="GO" id="GO:0005739">
    <property type="term" value="C:mitochondrion"/>
    <property type="evidence" value="ECO:0007669"/>
    <property type="project" value="UniProtKB-SubCell"/>
</dbReference>
<dbReference type="GO" id="GO:0004149">
    <property type="term" value="F:dihydrolipoyllysine-residue succinyltransferase activity"/>
    <property type="evidence" value="ECO:0007669"/>
    <property type="project" value="UniProtKB-EC"/>
</dbReference>
<dbReference type="InterPro" id="IPR003016">
    <property type="entry name" value="2-oxoA_DH_lipoyl-BS"/>
</dbReference>
<comment type="similarity">
    <text evidence="4">Belongs to the 2-oxoacid dehydrogenase family.</text>
</comment>
<evidence type="ECO:0000313" key="16">
    <source>
        <dbReference type="Proteomes" id="UP000789831"/>
    </source>
</evidence>
<dbReference type="PROSITE" id="PS00189">
    <property type="entry name" value="LIPOYL"/>
    <property type="match status" value="1"/>
</dbReference>
<protein>
    <recommendedName>
        <fullName evidence="5">dihydrolipoyllysine-residue succinyltransferase</fullName>
        <ecNumber evidence="5">2.3.1.61</ecNumber>
    </recommendedName>
    <alternativeName>
        <fullName evidence="12">2-oxoglutarate dehydrogenase complex component E2</fullName>
    </alternativeName>
</protein>
<evidence type="ECO:0000256" key="13">
    <source>
        <dbReference type="SAM" id="MobiDB-lite"/>
    </source>
</evidence>
<evidence type="ECO:0000313" key="15">
    <source>
        <dbReference type="EMBL" id="CAG8575792.1"/>
    </source>
</evidence>
<dbReference type="InterPro" id="IPR023213">
    <property type="entry name" value="CAT-like_dom_sf"/>
</dbReference>
<dbReference type="InterPro" id="IPR006255">
    <property type="entry name" value="SucB"/>
</dbReference>
<name>A0A9N9G0D0_9GLOM</name>
<evidence type="ECO:0000256" key="2">
    <source>
        <dbReference type="ARBA" id="ARBA00004173"/>
    </source>
</evidence>
<evidence type="ECO:0000256" key="7">
    <source>
        <dbReference type="ARBA" id="ARBA00022679"/>
    </source>
</evidence>
<proteinExistence type="inferred from homology"/>
<keyword evidence="11" id="KW-0012">Acyltransferase</keyword>
<dbReference type="InterPro" id="IPR011053">
    <property type="entry name" value="Single_hybrid_motif"/>
</dbReference>
<dbReference type="InterPro" id="IPR001078">
    <property type="entry name" value="2-oxoacid_DH_actylTfrase"/>
</dbReference>
<evidence type="ECO:0000256" key="4">
    <source>
        <dbReference type="ARBA" id="ARBA00007317"/>
    </source>
</evidence>
<comment type="pathway">
    <text evidence="3">Amino-acid degradation; L-lysine degradation via saccharopine pathway; glutaryl-CoA from L-lysine: step 6/6.</text>
</comment>
<evidence type="ECO:0000256" key="3">
    <source>
        <dbReference type="ARBA" id="ARBA00005145"/>
    </source>
</evidence>
<evidence type="ECO:0000256" key="11">
    <source>
        <dbReference type="ARBA" id="ARBA00023315"/>
    </source>
</evidence>
<dbReference type="Pfam" id="PF00198">
    <property type="entry name" value="2-oxoacid_dh"/>
    <property type="match status" value="1"/>
</dbReference>
<dbReference type="PANTHER" id="PTHR43416:SF5">
    <property type="entry name" value="DIHYDROLIPOYLLYSINE-RESIDUE SUCCINYLTRANSFERASE COMPONENT OF 2-OXOGLUTARATE DEHYDROGENASE COMPLEX, MITOCHONDRIAL"/>
    <property type="match status" value="1"/>
</dbReference>
<dbReference type="Gene3D" id="3.30.559.10">
    <property type="entry name" value="Chloramphenicol acetyltransferase-like domain"/>
    <property type="match status" value="1"/>
</dbReference>
<comment type="cofactor">
    <cofactor evidence="1">
        <name>(R)-lipoate</name>
        <dbReference type="ChEBI" id="CHEBI:83088"/>
    </cofactor>
</comment>
<dbReference type="InterPro" id="IPR000089">
    <property type="entry name" value="Biotin_lipoyl"/>
</dbReference>
<sequence length="508" mass="56511">MQLEAIRKAALTLRQGKTNITTTQLYQKLHYPLTSKTALRIKSYSISSISTLHLTTARKASALNIPKAYHHTFVGNLRTLNPPRLIFTLSRNDSCNPLICPRWIQARYYVDKIIYVPKMAESISEEVGDFVKEDEELVSIETDKVDVPVNSPYTGKIVEIYANEEDNVEIDGKLLRLELGDAPADAAPEAPKDTKAEPREEPKETKAEPREEPKETKLEPREEPKKEEPKKEEPPTPHHAKTPPAPTPKSAPTPQPTAPTQAAISKSPYGDREERRVKMNRMRLRISERLKESQNTAASLTTFNEIDMTNLMDLRNSYKDTILKKYGVKIGFMSAFVKASVFALQEIPVVNATIEGPNGGDTIVYKDYVDLSVAVATPKGLVTPILRNAHAMASFVEIEKAIAELGQKARDGKLSIEDMAGGTFTISNGGVYGSLYGTPIINLPQSAILGMHAVKERAVAINGQVEVRPMMYIALTYDHRLIDGREAVTFLKTVKEQVEDPRRLLLGI</sequence>
<dbReference type="PROSITE" id="PS50968">
    <property type="entry name" value="BIOTINYL_LIPOYL"/>
    <property type="match status" value="1"/>
</dbReference>
<evidence type="ECO:0000259" key="14">
    <source>
        <dbReference type="PROSITE" id="PS50968"/>
    </source>
</evidence>
<keyword evidence="7" id="KW-0808">Transferase</keyword>
<keyword evidence="6" id="KW-0816">Tricarboxylic acid cycle</keyword>
<evidence type="ECO:0000256" key="6">
    <source>
        <dbReference type="ARBA" id="ARBA00022532"/>
    </source>
</evidence>
<dbReference type="Pfam" id="PF00364">
    <property type="entry name" value="Biotin_lipoyl"/>
    <property type="match status" value="1"/>
</dbReference>
<dbReference type="SUPFAM" id="SSF51230">
    <property type="entry name" value="Single hybrid motif"/>
    <property type="match status" value="1"/>
</dbReference>
<dbReference type="Proteomes" id="UP000789831">
    <property type="component" value="Unassembled WGS sequence"/>
</dbReference>
<dbReference type="Gene3D" id="2.40.50.100">
    <property type="match status" value="1"/>
</dbReference>
<evidence type="ECO:0000256" key="10">
    <source>
        <dbReference type="ARBA" id="ARBA00023128"/>
    </source>
</evidence>
<keyword evidence="16" id="KW-1185">Reference proteome</keyword>
<evidence type="ECO:0000256" key="1">
    <source>
        <dbReference type="ARBA" id="ARBA00001938"/>
    </source>
</evidence>
<feature type="domain" description="Lipoyl-binding" evidence="14">
    <location>
        <begin position="101"/>
        <end position="178"/>
    </location>
</feature>
<keyword evidence="9" id="KW-0809">Transit peptide</keyword>
<dbReference type="EMBL" id="CAJVPL010001531">
    <property type="protein sequence ID" value="CAG8575792.1"/>
    <property type="molecule type" value="Genomic_DNA"/>
</dbReference>
<organism evidence="15 16">
    <name type="scientific">Ambispora gerdemannii</name>
    <dbReference type="NCBI Taxonomy" id="144530"/>
    <lineage>
        <taxon>Eukaryota</taxon>
        <taxon>Fungi</taxon>
        <taxon>Fungi incertae sedis</taxon>
        <taxon>Mucoromycota</taxon>
        <taxon>Glomeromycotina</taxon>
        <taxon>Glomeromycetes</taxon>
        <taxon>Archaeosporales</taxon>
        <taxon>Ambisporaceae</taxon>
        <taxon>Ambispora</taxon>
    </lineage>
</organism>
<feature type="compositionally biased region" description="Basic and acidic residues" evidence="13">
    <location>
        <begin position="190"/>
        <end position="236"/>
    </location>
</feature>
<gene>
    <name evidence="15" type="ORF">AGERDE_LOCUS7872</name>
</gene>
<feature type="region of interest" description="Disordered" evidence="13">
    <location>
        <begin position="183"/>
        <end position="277"/>
    </location>
</feature>
<dbReference type="PANTHER" id="PTHR43416">
    <property type="entry name" value="DIHYDROLIPOYLLYSINE-RESIDUE SUCCINYLTRANSFERASE COMPONENT OF 2-OXOGLUTARATE DEHYDROGENASE COMPLEX, MITOCHONDRIAL-RELATED"/>
    <property type="match status" value="1"/>
</dbReference>
<evidence type="ECO:0000256" key="5">
    <source>
        <dbReference type="ARBA" id="ARBA00012945"/>
    </source>
</evidence>
<dbReference type="NCBIfam" id="NF004309">
    <property type="entry name" value="PRK05704.1"/>
    <property type="match status" value="1"/>
</dbReference>
<dbReference type="OrthoDB" id="5391403at2759"/>
<comment type="subcellular location">
    <subcellularLocation>
        <location evidence="2">Mitochondrion</location>
    </subcellularLocation>
</comment>
<dbReference type="EC" id="2.3.1.61" evidence="5"/>
<dbReference type="AlphaFoldDB" id="A0A9N9G0D0"/>
<dbReference type="GO" id="GO:0045252">
    <property type="term" value="C:oxoglutarate dehydrogenase complex"/>
    <property type="evidence" value="ECO:0007669"/>
    <property type="project" value="InterPro"/>
</dbReference>
<keyword evidence="8" id="KW-0450">Lipoyl</keyword>
<reference evidence="15" key="1">
    <citation type="submission" date="2021-06" db="EMBL/GenBank/DDBJ databases">
        <authorList>
            <person name="Kallberg Y."/>
            <person name="Tangrot J."/>
            <person name="Rosling A."/>
        </authorList>
    </citation>
    <scope>NUCLEOTIDE SEQUENCE</scope>
    <source>
        <strain evidence="15">MT106</strain>
    </source>
</reference>
<dbReference type="InterPro" id="IPR050537">
    <property type="entry name" value="2-oxoacid_dehydrogenase"/>
</dbReference>
<evidence type="ECO:0000256" key="8">
    <source>
        <dbReference type="ARBA" id="ARBA00022823"/>
    </source>
</evidence>
<dbReference type="FunFam" id="3.30.559.10:FF:000006">
    <property type="entry name" value="Dihydrolipoyllysine-residue succinyltransferase component of 2-oxoglutarate dehydrogenase complex, mitochondrial"/>
    <property type="match status" value="1"/>
</dbReference>
<feature type="compositionally biased region" description="Pro residues" evidence="13">
    <location>
        <begin position="243"/>
        <end position="257"/>
    </location>
</feature>
<dbReference type="SUPFAM" id="SSF52777">
    <property type="entry name" value="CoA-dependent acyltransferases"/>
    <property type="match status" value="1"/>
</dbReference>
<dbReference type="CDD" id="cd06849">
    <property type="entry name" value="lipoyl_domain"/>
    <property type="match status" value="1"/>
</dbReference>
<keyword evidence="10" id="KW-0496">Mitochondrion</keyword>
<comment type="caution">
    <text evidence="15">The sequence shown here is derived from an EMBL/GenBank/DDBJ whole genome shotgun (WGS) entry which is preliminary data.</text>
</comment>
<evidence type="ECO:0000256" key="9">
    <source>
        <dbReference type="ARBA" id="ARBA00022946"/>
    </source>
</evidence>